<dbReference type="AlphaFoldDB" id="A0A375JD81"/>
<evidence type="ECO:0000313" key="3">
    <source>
        <dbReference type="Proteomes" id="UP000256805"/>
    </source>
</evidence>
<proteinExistence type="predicted"/>
<reference evidence="2 3" key="1">
    <citation type="submission" date="2018-01" db="EMBL/GenBank/DDBJ databases">
        <authorList>
            <person name="Gaut B.S."/>
            <person name="Morton B.R."/>
            <person name="Clegg M.T."/>
            <person name="Duvall M.R."/>
        </authorList>
    </citation>
    <scope>NUCLEOTIDE SEQUENCE [LARGE SCALE GENOMIC DNA]</scope>
    <source>
        <strain evidence="2">Cupriavidus taiwanensis cmp 52</strain>
    </source>
</reference>
<protein>
    <submittedName>
        <fullName evidence="2">Uncharacterized protein</fullName>
    </submittedName>
</protein>
<organism evidence="2 3">
    <name type="scientific">Cupriavidus taiwanensis</name>
    <dbReference type="NCBI Taxonomy" id="164546"/>
    <lineage>
        <taxon>Bacteria</taxon>
        <taxon>Pseudomonadati</taxon>
        <taxon>Pseudomonadota</taxon>
        <taxon>Betaproteobacteria</taxon>
        <taxon>Burkholderiales</taxon>
        <taxon>Burkholderiaceae</taxon>
        <taxon>Cupriavidus</taxon>
    </lineage>
</organism>
<name>A0A375JD81_9BURK</name>
<evidence type="ECO:0000313" key="2">
    <source>
        <dbReference type="EMBL" id="SPS02889.1"/>
    </source>
</evidence>
<accession>A0A375JD81</accession>
<dbReference type="Proteomes" id="UP000256805">
    <property type="component" value="Unassembled WGS sequence"/>
</dbReference>
<dbReference type="EMBL" id="OVTA01000108">
    <property type="protein sequence ID" value="SPS02889.1"/>
    <property type="molecule type" value="Genomic_DNA"/>
</dbReference>
<feature type="region of interest" description="Disordered" evidence="1">
    <location>
        <begin position="54"/>
        <end position="75"/>
    </location>
</feature>
<sequence>MPIDKQRAWGQRIQARRPVKTRELKGATRTLELVLFLRVTLLELTDSLLPTRTPRFRSGSARLQQDHNETGSLCS</sequence>
<gene>
    <name evidence="2" type="ORF">CBM2634_U420004</name>
</gene>
<evidence type="ECO:0000256" key="1">
    <source>
        <dbReference type="SAM" id="MobiDB-lite"/>
    </source>
</evidence>